<proteinExistence type="inferred from homology"/>
<gene>
    <name evidence="15" type="ORF">GCM10007414_12840</name>
</gene>
<evidence type="ECO:0000313" key="16">
    <source>
        <dbReference type="Proteomes" id="UP000651977"/>
    </source>
</evidence>
<name>A0ABQ1I1Z0_9ALTE</name>
<dbReference type="RefSeq" id="WP_055734843.1">
    <property type="nucleotide sequence ID" value="NZ_BMDY01000006.1"/>
</dbReference>
<dbReference type="InterPro" id="IPR016174">
    <property type="entry name" value="Di-haem_cyt_TM"/>
</dbReference>
<feature type="transmembrane region" description="Helical" evidence="13">
    <location>
        <begin position="89"/>
        <end position="111"/>
    </location>
</feature>
<protein>
    <submittedName>
        <fullName evidence="15">Cytochrome b</fullName>
    </submittedName>
</protein>
<evidence type="ECO:0000256" key="9">
    <source>
        <dbReference type="ARBA" id="ARBA00022989"/>
    </source>
</evidence>
<evidence type="ECO:0000256" key="7">
    <source>
        <dbReference type="ARBA" id="ARBA00022723"/>
    </source>
</evidence>
<sequence>MNIVNNNQQFGLVSKLIHWLMATLFIAIIAIALYMDELPRGAEKFEWVSLHKAFGVCALAAILLRIAWHRMTKAPTPLGEGWQLKLAHLGHVALYLLMLLMPISGLMMSLAGGHDVAVFNWFTLSGFSEQNETLSGIASFVHHNAANLLYLVLALHVGAALHHHFILKDETLKRITSA</sequence>
<evidence type="ECO:0000256" key="10">
    <source>
        <dbReference type="ARBA" id="ARBA00023004"/>
    </source>
</evidence>
<feature type="transmembrane region" description="Helical" evidence="13">
    <location>
        <begin position="47"/>
        <end position="68"/>
    </location>
</feature>
<evidence type="ECO:0000256" key="12">
    <source>
        <dbReference type="ARBA" id="ARBA00037975"/>
    </source>
</evidence>
<comment type="subcellular location">
    <subcellularLocation>
        <location evidence="2">Cell membrane</location>
        <topology evidence="2">Multi-pass membrane protein</topology>
    </subcellularLocation>
</comment>
<keyword evidence="8" id="KW-0249">Electron transport</keyword>
<dbReference type="Gene3D" id="1.20.950.20">
    <property type="entry name" value="Transmembrane di-heme cytochromes, Chain C"/>
    <property type="match status" value="1"/>
</dbReference>
<evidence type="ECO:0000256" key="3">
    <source>
        <dbReference type="ARBA" id="ARBA00022448"/>
    </source>
</evidence>
<keyword evidence="6 13" id="KW-0812">Transmembrane</keyword>
<reference evidence="16" key="1">
    <citation type="journal article" date="2019" name="Int. J. Syst. Evol. Microbiol.">
        <title>The Global Catalogue of Microorganisms (GCM) 10K type strain sequencing project: providing services to taxonomists for standard genome sequencing and annotation.</title>
        <authorList>
            <consortium name="The Broad Institute Genomics Platform"/>
            <consortium name="The Broad Institute Genome Sequencing Center for Infectious Disease"/>
            <person name="Wu L."/>
            <person name="Ma J."/>
        </authorList>
    </citation>
    <scope>NUCLEOTIDE SEQUENCE [LARGE SCALE GENOMIC DNA]</scope>
    <source>
        <strain evidence="16">CGMCC 1.10131</strain>
    </source>
</reference>
<dbReference type="Pfam" id="PF01292">
    <property type="entry name" value="Ni_hydr_CYTB"/>
    <property type="match status" value="1"/>
</dbReference>
<evidence type="ECO:0000313" key="15">
    <source>
        <dbReference type="EMBL" id="GGB01101.1"/>
    </source>
</evidence>
<evidence type="ECO:0000256" key="8">
    <source>
        <dbReference type="ARBA" id="ARBA00022982"/>
    </source>
</evidence>
<keyword evidence="16" id="KW-1185">Reference proteome</keyword>
<keyword evidence="7" id="KW-0479">Metal-binding</keyword>
<dbReference type="PANTHER" id="PTHR30529:SF7">
    <property type="entry name" value="CYTOCHROME B561 BACTERIAL_NI-HYDROGENASE DOMAIN-CONTAINING PROTEIN"/>
    <property type="match status" value="1"/>
</dbReference>
<evidence type="ECO:0000256" key="1">
    <source>
        <dbReference type="ARBA" id="ARBA00001970"/>
    </source>
</evidence>
<evidence type="ECO:0000256" key="13">
    <source>
        <dbReference type="SAM" id="Phobius"/>
    </source>
</evidence>
<keyword evidence="5" id="KW-0349">Heme</keyword>
<keyword evidence="11 13" id="KW-0472">Membrane</keyword>
<keyword evidence="3" id="KW-0813">Transport</keyword>
<feature type="domain" description="Cytochrome b561 bacterial/Ni-hydrogenase" evidence="14">
    <location>
        <begin position="10"/>
        <end position="177"/>
    </location>
</feature>
<dbReference type="EMBL" id="BMDY01000006">
    <property type="protein sequence ID" value="GGB01101.1"/>
    <property type="molecule type" value="Genomic_DNA"/>
</dbReference>
<evidence type="ECO:0000256" key="4">
    <source>
        <dbReference type="ARBA" id="ARBA00022475"/>
    </source>
</evidence>
<keyword evidence="10" id="KW-0408">Iron</keyword>
<feature type="transmembrane region" description="Helical" evidence="13">
    <location>
        <begin position="12"/>
        <end position="35"/>
    </location>
</feature>
<evidence type="ECO:0000256" key="2">
    <source>
        <dbReference type="ARBA" id="ARBA00004651"/>
    </source>
</evidence>
<organism evidence="15 16">
    <name type="scientific">Agarivorans gilvus</name>
    <dbReference type="NCBI Taxonomy" id="680279"/>
    <lineage>
        <taxon>Bacteria</taxon>
        <taxon>Pseudomonadati</taxon>
        <taxon>Pseudomonadota</taxon>
        <taxon>Gammaproteobacteria</taxon>
        <taxon>Alteromonadales</taxon>
        <taxon>Alteromonadaceae</taxon>
        <taxon>Agarivorans</taxon>
    </lineage>
</organism>
<evidence type="ECO:0000256" key="6">
    <source>
        <dbReference type="ARBA" id="ARBA00022692"/>
    </source>
</evidence>
<dbReference type="PANTHER" id="PTHR30529">
    <property type="entry name" value="CYTOCHROME B561"/>
    <property type="match status" value="1"/>
</dbReference>
<feature type="transmembrane region" description="Helical" evidence="13">
    <location>
        <begin position="148"/>
        <end position="167"/>
    </location>
</feature>
<comment type="caution">
    <text evidence="15">The sequence shown here is derived from an EMBL/GenBank/DDBJ whole genome shotgun (WGS) entry which is preliminary data.</text>
</comment>
<evidence type="ECO:0000256" key="5">
    <source>
        <dbReference type="ARBA" id="ARBA00022617"/>
    </source>
</evidence>
<keyword evidence="9 13" id="KW-1133">Transmembrane helix</keyword>
<dbReference type="SUPFAM" id="SSF81342">
    <property type="entry name" value="Transmembrane di-heme cytochromes"/>
    <property type="match status" value="1"/>
</dbReference>
<evidence type="ECO:0000256" key="11">
    <source>
        <dbReference type="ARBA" id="ARBA00023136"/>
    </source>
</evidence>
<dbReference type="InterPro" id="IPR052168">
    <property type="entry name" value="Cytochrome_b561_oxidase"/>
</dbReference>
<comment type="cofactor">
    <cofactor evidence="1">
        <name>heme b</name>
        <dbReference type="ChEBI" id="CHEBI:60344"/>
    </cofactor>
</comment>
<accession>A0ABQ1I1Z0</accession>
<dbReference type="Proteomes" id="UP000651977">
    <property type="component" value="Unassembled WGS sequence"/>
</dbReference>
<evidence type="ECO:0000259" key="14">
    <source>
        <dbReference type="Pfam" id="PF01292"/>
    </source>
</evidence>
<comment type="similarity">
    <text evidence="12">Belongs to the cytochrome b561 family.</text>
</comment>
<keyword evidence="4" id="KW-1003">Cell membrane</keyword>
<dbReference type="InterPro" id="IPR011577">
    <property type="entry name" value="Cyt_b561_bac/Ni-Hgenase"/>
</dbReference>